<feature type="transmembrane region" description="Helical" evidence="1">
    <location>
        <begin position="38"/>
        <end position="58"/>
    </location>
</feature>
<feature type="transmembrane region" description="Helical" evidence="1">
    <location>
        <begin position="105"/>
        <end position="132"/>
    </location>
</feature>
<dbReference type="Proteomes" id="UP000198848">
    <property type="component" value="Unassembled WGS sequence"/>
</dbReference>
<protein>
    <submittedName>
        <fullName evidence="2">Uncharacterized protein</fullName>
    </submittedName>
</protein>
<evidence type="ECO:0000313" key="2">
    <source>
        <dbReference type="EMBL" id="SDR30994.1"/>
    </source>
</evidence>
<feature type="transmembrane region" description="Helical" evidence="1">
    <location>
        <begin position="12"/>
        <end position="32"/>
    </location>
</feature>
<dbReference type="OrthoDB" id="177437at2157"/>
<feature type="transmembrane region" description="Helical" evidence="1">
    <location>
        <begin position="141"/>
        <end position="163"/>
    </location>
</feature>
<evidence type="ECO:0000256" key="1">
    <source>
        <dbReference type="SAM" id="Phobius"/>
    </source>
</evidence>
<feature type="transmembrane region" description="Helical" evidence="1">
    <location>
        <begin position="175"/>
        <end position="194"/>
    </location>
</feature>
<proteinExistence type="predicted"/>
<accession>A0A1H1HZW8</accession>
<keyword evidence="1" id="KW-0812">Transmembrane</keyword>
<organism evidence="2 3">
    <name type="scientific">Natronobacterium texcoconense</name>
    <dbReference type="NCBI Taxonomy" id="1095778"/>
    <lineage>
        <taxon>Archaea</taxon>
        <taxon>Methanobacteriati</taxon>
        <taxon>Methanobacteriota</taxon>
        <taxon>Stenosarchaea group</taxon>
        <taxon>Halobacteria</taxon>
        <taxon>Halobacteriales</taxon>
        <taxon>Natrialbaceae</taxon>
        <taxon>Natronobacterium</taxon>
    </lineage>
</organism>
<dbReference type="Pfam" id="PF17647">
    <property type="entry name" value="DUF5518"/>
    <property type="match status" value="1"/>
</dbReference>
<dbReference type="STRING" id="1095778.SAMN04489842_3191"/>
<dbReference type="EMBL" id="FNLC01000003">
    <property type="protein sequence ID" value="SDR30994.1"/>
    <property type="molecule type" value="Genomic_DNA"/>
</dbReference>
<dbReference type="InterPro" id="IPR040493">
    <property type="entry name" value="DUF5518"/>
</dbReference>
<sequence>MKALPKIASDDAWRYAILVGLASTPFTATLYWQSSNGYSYGFEPVFVAGLLVGVLASGRELDERRVGSRTGLVGILPAFWPFVDSLAFISGLAQPLWFSGVQVAFLVFFYALVAGLSALVGMVGAMISNWVLTTIRRDTAALAKAGTLFVFIVAVLTSFRMLAGDPPGRETTLEQTLMMATWWGGVCAVLYYVFRR</sequence>
<keyword evidence="1" id="KW-0472">Membrane</keyword>
<dbReference type="AlphaFoldDB" id="A0A1H1HZW8"/>
<keyword evidence="3" id="KW-1185">Reference proteome</keyword>
<evidence type="ECO:0000313" key="3">
    <source>
        <dbReference type="Proteomes" id="UP000198848"/>
    </source>
</evidence>
<name>A0A1H1HZW8_NATTX</name>
<dbReference type="RefSeq" id="WP_090383840.1">
    <property type="nucleotide sequence ID" value="NZ_FNLC01000003.1"/>
</dbReference>
<feature type="transmembrane region" description="Helical" evidence="1">
    <location>
        <begin position="70"/>
        <end position="93"/>
    </location>
</feature>
<keyword evidence="1" id="KW-1133">Transmembrane helix</keyword>
<gene>
    <name evidence="2" type="ORF">SAMN04489842_3191</name>
</gene>
<reference evidence="3" key="1">
    <citation type="submission" date="2016-10" db="EMBL/GenBank/DDBJ databases">
        <authorList>
            <person name="Varghese N."/>
            <person name="Submissions S."/>
        </authorList>
    </citation>
    <scope>NUCLEOTIDE SEQUENCE [LARGE SCALE GENOMIC DNA]</scope>
    <source>
        <strain evidence="3">DSM 24767</strain>
    </source>
</reference>